<accession>A0ABW1NML3</accession>
<protein>
    <submittedName>
        <fullName evidence="2">Helix-turn-helix domain-containing protein</fullName>
    </submittedName>
</protein>
<sequence>MSTVRPHGDLDEETMQDQRLSGPTVLRMVVGGELRRLREACEISRAAAGYHIRASDTKISRMELGRTGFKIRDVADLLTMYGVTAETERRPLLSLAERANHPGWWHAYGDAVPSWFEPYLGLEQAASVIRAWEVQFVPGLLQTEAYARAVAGLARGLSEADIDRRVELRMRRQSILTRPRPVRLWAVLDEAAVRRLVGGRDVMRAQIAHLIDMAALPNVTIQLMPFSHGGHAAAGGPVTILRMAEDLLPDVVYLEQLNSAIYPDKPAEVDQYWDVMNRLSVEAERADATVDSLRRILDEI</sequence>
<dbReference type="SUPFAM" id="SSF47413">
    <property type="entry name" value="lambda repressor-like DNA-binding domains"/>
    <property type="match status" value="1"/>
</dbReference>
<dbReference type="Pfam" id="PF19054">
    <property type="entry name" value="DUF5753"/>
    <property type="match status" value="1"/>
</dbReference>
<dbReference type="InterPro" id="IPR010982">
    <property type="entry name" value="Lambda_DNA-bd_dom_sf"/>
</dbReference>
<name>A0ABW1NML3_9ACTN</name>
<evidence type="ECO:0000259" key="1">
    <source>
        <dbReference type="Pfam" id="PF19054"/>
    </source>
</evidence>
<keyword evidence="3" id="KW-1185">Reference proteome</keyword>
<dbReference type="RefSeq" id="WP_380757829.1">
    <property type="nucleotide sequence ID" value="NZ_JBHSRF010000045.1"/>
</dbReference>
<evidence type="ECO:0000313" key="3">
    <source>
        <dbReference type="Proteomes" id="UP001596137"/>
    </source>
</evidence>
<feature type="domain" description="DUF5753" evidence="1">
    <location>
        <begin position="117"/>
        <end position="295"/>
    </location>
</feature>
<reference evidence="3" key="1">
    <citation type="journal article" date="2019" name="Int. J. Syst. Evol. Microbiol.">
        <title>The Global Catalogue of Microorganisms (GCM) 10K type strain sequencing project: providing services to taxonomists for standard genome sequencing and annotation.</title>
        <authorList>
            <consortium name="The Broad Institute Genomics Platform"/>
            <consortium name="The Broad Institute Genome Sequencing Center for Infectious Disease"/>
            <person name="Wu L."/>
            <person name="Ma J."/>
        </authorList>
    </citation>
    <scope>NUCLEOTIDE SEQUENCE [LARGE SCALE GENOMIC DNA]</scope>
    <source>
        <strain evidence="3">JCM 30346</strain>
    </source>
</reference>
<evidence type="ECO:0000313" key="2">
    <source>
        <dbReference type="EMBL" id="MFC6084598.1"/>
    </source>
</evidence>
<dbReference type="Pfam" id="PF13560">
    <property type="entry name" value="HTH_31"/>
    <property type="match status" value="1"/>
</dbReference>
<dbReference type="EMBL" id="JBHSRF010000045">
    <property type="protein sequence ID" value="MFC6084598.1"/>
    <property type="molecule type" value="Genomic_DNA"/>
</dbReference>
<dbReference type="InterPro" id="IPR043917">
    <property type="entry name" value="DUF5753"/>
</dbReference>
<gene>
    <name evidence="2" type="ORF">ACFP1K_25795</name>
</gene>
<comment type="caution">
    <text evidence="2">The sequence shown here is derived from an EMBL/GenBank/DDBJ whole genome shotgun (WGS) entry which is preliminary data.</text>
</comment>
<dbReference type="Proteomes" id="UP001596137">
    <property type="component" value="Unassembled WGS sequence"/>
</dbReference>
<proteinExistence type="predicted"/>
<organism evidence="2 3">
    <name type="scientific">Sphaerisporangium aureirubrum</name>
    <dbReference type="NCBI Taxonomy" id="1544736"/>
    <lineage>
        <taxon>Bacteria</taxon>
        <taxon>Bacillati</taxon>
        <taxon>Actinomycetota</taxon>
        <taxon>Actinomycetes</taxon>
        <taxon>Streptosporangiales</taxon>
        <taxon>Streptosporangiaceae</taxon>
        <taxon>Sphaerisporangium</taxon>
    </lineage>
</organism>